<dbReference type="InterPro" id="IPR011109">
    <property type="entry name" value="DNA_bind_recombinase_dom"/>
</dbReference>
<dbReference type="SUPFAM" id="SSF53041">
    <property type="entry name" value="Resolvase-like"/>
    <property type="match status" value="1"/>
</dbReference>
<dbReference type="InterPro" id="IPR050639">
    <property type="entry name" value="SSR_resolvase"/>
</dbReference>
<dbReference type="InterPro" id="IPR006119">
    <property type="entry name" value="Resolv_N"/>
</dbReference>
<evidence type="ECO:0000256" key="1">
    <source>
        <dbReference type="SAM" id="Coils"/>
    </source>
</evidence>
<gene>
    <name evidence="4" type="ORF">J2S04_002672</name>
</gene>
<proteinExistence type="predicted"/>
<dbReference type="SMART" id="SM00857">
    <property type="entry name" value="Resolvase"/>
    <property type="match status" value="1"/>
</dbReference>
<feature type="domain" description="Resolvase/invertase-type recombinase catalytic" evidence="2">
    <location>
        <begin position="2"/>
        <end position="148"/>
    </location>
</feature>
<dbReference type="Proteomes" id="UP001229209">
    <property type="component" value="Unassembled WGS sequence"/>
</dbReference>
<reference evidence="4 5" key="1">
    <citation type="submission" date="2023-07" db="EMBL/GenBank/DDBJ databases">
        <title>Genomic Encyclopedia of Type Strains, Phase IV (KMG-IV): sequencing the most valuable type-strain genomes for metagenomic binning, comparative biology and taxonomic classification.</title>
        <authorList>
            <person name="Goeker M."/>
        </authorList>
    </citation>
    <scope>NUCLEOTIDE SEQUENCE [LARGE SCALE GENOMIC DNA]</scope>
    <source>
        <strain evidence="4 5">DSM 25924</strain>
    </source>
</reference>
<accession>A0ABT9LZJ6</accession>
<evidence type="ECO:0000313" key="5">
    <source>
        <dbReference type="Proteomes" id="UP001229209"/>
    </source>
</evidence>
<keyword evidence="1" id="KW-0175">Coiled coil</keyword>
<organism evidence="4 5">
    <name type="scientific">Alicyclobacillus tolerans</name>
    <dbReference type="NCBI Taxonomy" id="90970"/>
    <lineage>
        <taxon>Bacteria</taxon>
        <taxon>Bacillati</taxon>
        <taxon>Bacillota</taxon>
        <taxon>Bacilli</taxon>
        <taxon>Bacillales</taxon>
        <taxon>Alicyclobacillaceae</taxon>
        <taxon>Alicyclobacillus</taxon>
    </lineage>
</organism>
<dbReference type="PROSITE" id="PS51736">
    <property type="entry name" value="RECOMBINASES_3"/>
    <property type="match status" value="1"/>
</dbReference>
<dbReference type="Gene3D" id="3.90.1750.20">
    <property type="entry name" value="Putative Large Serine Recombinase, Chain B, Domain 2"/>
    <property type="match status" value="1"/>
</dbReference>
<dbReference type="PANTHER" id="PTHR30461:SF23">
    <property type="entry name" value="DNA RECOMBINASE-RELATED"/>
    <property type="match status" value="1"/>
</dbReference>
<dbReference type="InterPro" id="IPR025827">
    <property type="entry name" value="Zn_ribbon_recom_dom"/>
</dbReference>
<protein>
    <submittedName>
        <fullName evidence="4">DNA invertase Pin-like site-specific DNA recombinase</fullName>
    </submittedName>
</protein>
<feature type="domain" description="Recombinase" evidence="3">
    <location>
        <begin position="156"/>
        <end position="289"/>
    </location>
</feature>
<dbReference type="PANTHER" id="PTHR30461">
    <property type="entry name" value="DNA-INVERTASE FROM LAMBDOID PROPHAGE"/>
    <property type="match status" value="1"/>
</dbReference>
<dbReference type="Pfam" id="PF13408">
    <property type="entry name" value="Zn_ribbon_recom"/>
    <property type="match status" value="1"/>
</dbReference>
<feature type="coiled-coil region" evidence="1">
    <location>
        <begin position="373"/>
        <end position="435"/>
    </location>
</feature>
<evidence type="ECO:0000313" key="4">
    <source>
        <dbReference type="EMBL" id="MDP9729698.1"/>
    </source>
</evidence>
<dbReference type="RefSeq" id="WP_306955518.1">
    <property type="nucleotide sequence ID" value="NZ_JAURUO010000019.1"/>
</dbReference>
<comment type="caution">
    <text evidence="4">The sequence shown here is derived from an EMBL/GenBank/DDBJ whole genome shotgun (WGS) entry which is preliminary data.</text>
</comment>
<evidence type="ECO:0000259" key="2">
    <source>
        <dbReference type="PROSITE" id="PS51736"/>
    </source>
</evidence>
<dbReference type="Gene3D" id="3.40.50.1390">
    <property type="entry name" value="Resolvase, N-terminal catalytic domain"/>
    <property type="match status" value="1"/>
</dbReference>
<dbReference type="EMBL" id="JAURUO010000019">
    <property type="protein sequence ID" value="MDP9729698.1"/>
    <property type="molecule type" value="Genomic_DNA"/>
</dbReference>
<dbReference type="CDD" id="cd00338">
    <property type="entry name" value="Ser_Recombinase"/>
    <property type="match status" value="1"/>
</dbReference>
<dbReference type="InterPro" id="IPR038109">
    <property type="entry name" value="DNA_bind_recomb_sf"/>
</dbReference>
<sequence>MRVAIYIRVSTEHETQTTSIENQEGGALQAVVRNGWVVYDIYAERQSGLKLAKRKEFSRLMSDARNHRFEVVWVKSVTRFGRKISDLHRFVEELVRLGIRFVAELEGIDTCQSDWSTKLSMWAMFGQWESQGLSDRIRYALQVKAGRGEYTGSIPPYGYVIRDRSLVPAQDGSPETVRWIFSMYLQGWGTSRIANDLSRRHVPTPGQRTGRKGAAVEWHDSTIRKILSNPVYTGATVSCRETTKVLGDDQRVQRPEEEWIVVPNTHEALVSQEEFDAVQRRISGRPGGWRNHAQTSILTNFLFCAGCGSTMHYIRRDWGRVHYVCGRYLRSRRRKCSRRTVYEDELLADVLQHLKQAAANTGSEPPSVVNDRRQKVRKAVAALESKVKKELERRGKAQDLFIDGQMSKDEYHLALDRIEKRIGEFQMRILELQKDMESQTAVQLSPEERERLLSADALTVELLMRYVHRIEIAEDGSIHNIHFTFACPHV</sequence>
<dbReference type="InterPro" id="IPR036162">
    <property type="entry name" value="Resolvase-like_N_sf"/>
</dbReference>
<evidence type="ECO:0000259" key="3">
    <source>
        <dbReference type="PROSITE" id="PS51737"/>
    </source>
</evidence>
<dbReference type="Pfam" id="PF00239">
    <property type="entry name" value="Resolvase"/>
    <property type="match status" value="1"/>
</dbReference>
<name>A0ABT9LZJ6_9BACL</name>
<keyword evidence="5" id="KW-1185">Reference proteome</keyword>
<dbReference type="Pfam" id="PF07508">
    <property type="entry name" value="Recombinase"/>
    <property type="match status" value="1"/>
</dbReference>
<dbReference type="PROSITE" id="PS51737">
    <property type="entry name" value="RECOMBINASE_DNA_BIND"/>
    <property type="match status" value="1"/>
</dbReference>